<dbReference type="EMBL" id="FNRF01000001">
    <property type="protein sequence ID" value="SEA01080.1"/>
    <property type="molecule type" value="Genomic_DNA"/>
</dbReference>
<feature type="region of interest" description="Disordered" evidence="1">
    <location>
        <begin position="56"/>
        <end position="90"/>
    </location>
</feature>
<evidence type="ECO:0000313" key="2">
    <source>
        <dbReference type="EMBL" id="SEA01080.1"/>
    </source>
</evidence>
<evidence type="ECO:0000256" key="1">
    <source>
        <dbReference type="SAM" id="MobiDB-lite"/>
    </source>
</evidence>
<protein>
    <submittedName>
        <fullName evidence="2">Uncharacterized protein</fullName>
    </submittedName>
</protein>
<dbReference type="Proteomes" id="UP000182257">
    <property type="component" value="Unassembled WGS sequence"/>
</dbReference>
<reference evidence="2 3" key="1">
    <citation type="submission" date="2016-10" db="EMBL/GenBank/DDBJ databases">
        <authorList>
            <person name="de Groot N.N."/>
        </authorList>
    </citation>
    <scope>NUCLEOTIDE SEQUENCE [LARGE SCALE GENOMIC DNA]</scope>
    <source>
        <strain evidence="2 3">D31d</strain>
    </source>
</reference>
<accession>A0A1H3XPA4</accession>
<dbReference type="RefSeq" id="WP_175456278.1">
    <property type="nucleotide sequence ID" value="NZ_FNRF01000001.1"/>
</dbReference>
<feature type="compositionally biased region" description="Polar residues" evidence="1">
    <location>
        <begin position="56"/>
        <end position="75"/>
    </location>
</feature>
<dbReference type="AlphaFoldDB" id="A0A1H3XPA4"/>
<proteinExistence type="predicted"/>
<evidence type="ECO:0000313" key="3">
    <source>
        <dbReference type="Proteomes" id="UP000182257"/>
    </source>
</evidence>
<name>A0A1H3XPA4_XYLRU</name>
<gene>
    <name evidence="2" type="ORF">SAMN05216462_0296</name>
</gene>
<sequence>MTTCEFLGSEARSHLNSIKGIIGHLEERTRAGDEDARRVLDSLGYTLAQFKFTGSPATGKNLNPKDGTSQLQGSPESAPKAARGRKSHAGEKVTKAFRYNVRDARVANRRLTMLYNALLAIQWIRDDTPQQTFIDLFGGGDCTQRIVWMDDVNTLADLFRRLVSVEKLVAVQSPYGLWQMVDGHFWEKEGNKPFGNERLRKTHSPQEKSRHIDYLVKILDPKVSEQQLKDMLSGDMPEEDEATA</sequence>
<organism evidence="2 3">
    <name type="scientific">Xylanibacter ruminicola</name>
    <name type="common">Prevotella ruminicola</name>
    <dbReference type="NCBI Taxonomy" id="839"/>
    <lineage>
        <taxon>Bacteria</taxon>
        <taxon>Pseudomonadati</taxon>
        <taxon>Bacteroidota</taxon>
        <taxon>Bacteroidia</taxon>
        <taxon>Bacteroidales</taxon>
        <taxon>Prevotellaceae</taxon>
        <taxon>Xylanibacter</taxon>
    </lineage>
</organism>